<dbReference type="Proteomes" id="UP001046870">
    <property type="component" value="Chromosome 10"/>
</dbReference>
<dbReference type="OrthoDB" id="5875367at2759"/>
<evidence type="ECO:0000313" key="2">
    <source>
        <dbReference type="Proteomes" id="UP001046870"/>
    </source>
</evidence>
<evidence type="ECO:0000313" key="1">
    <source>
        <dbReference type="EMBL" id="KAG7469567.1"/>
    </source>
</evidence>
<dbReference type="PANTHER" id="PTHR12496:SF2">
    <property type="entry name" value="METHYLTRANSFERASE-LIKE PROTEIN 25B"/>
    <property type="match status" value="1"/>
</dbReference>
<protein>
    <submittedName>
        <fullName evidence="1">Uncharacterized protein</fullName>
    </submittedName>
</protein>
<dbReference type="AlphaFoldDB" id="A0A9D3PVH2"/>
<accession>A0A9D3PVH2</accession>
<proteinExistence type="predicted"/>
<dbReference type="InterPro" id="IPR052220">
    <property type="entry name" value="METTL25"/>
</dbReference>
<organism evidence="1 2">
    <name type="scientific">Megalops atlanticus</name>
    <name type="common">Tarpon</name>
    <name type="synonym">Clupea gigantea</name>
    <dbReference type="NCBI Taxonomy" id="7932"/>
    <lineage>
        <taxon>Eukaryota</taxon>
        <taxon>Metazoa</taxon>
        <taxon>Chordata</taxon>
        <taxon>Craniata</taxon>
        <taxon>Vertebrata</taxon>
        <taxon>Euteleostomi</taxon>
        <taxon>Actinopterygii</taxon>
        <taxon>Neopterygii</taxon>
        <taxon>Teleostei</taxon>
        <taxon>Elopiformes</taxon>
        <taxon>Megalopidae</taxon>
        <taxon>Megalops</taxon>
    </lineage>
</organism>
<comment type="caution">
    <text evidence="1">The sequence shown here is derived from an EMBL/GenBank/DDBJ whole genome shotgun (WGS) entry which is preliminary data.</text>
</comment>
<sequence length="72" mass="7983">MLSQQGRVVVYFSLALLLAPVVETLVLLDRMLFLQERGLQSELVPLFDPAFSPRNLVLVAVKPQQDSTSATL</sequence>
<dbReference type="PANTHER" id="PTHR12496">
    <property type="entry name" value="CGI-41 METHYLTRANSFERASE"/>
    <property type="match status" value="1"/>
</dbReference>
<name>A0A9D3PVH2_MEGAT</name>
<reference evidence="1" key="1">
    <citation type="submission" date="2021-01" db="EMBL/GenBank/DDBJ databases">
        <authorList>
            <person name="Zahm M."/>
            <person name="Roques C."/>
            <person name="Cabau C."/>
            <person name="Klopp C."/>
            <person name="Donnadieu C."/>
            <person name="Jouanno E."/>
            <person name="Lampietro C."/>
            <person name="Louis A."/>
            <person name="Herpin A."/>
            <person name="Echchiki A."/>
            <person name="Berthelot C."/>
            <person name="Parey E."/>
            <person name="Roest-Crollius H."/>
            <person name="Braasch I."/>
            <person name="Postlethwait J."/>
            <person name="Bobe J."/>
            <person name="Montfort J."/>
            <person name="Bouchez O."/>
            <person name="Begum T."/>
            <person name="Mejri S."/>
            <person name="Adams A."/>
            <person name="Chen W.-J."/>
            <person name="Guiguen Y."/>
        </authorList>
    </citation>
    <scope>NUCLEOTIDE SEQUENCE</scope>
    <source>
        <strain evidence="1">YG-15Mar2019-1</strain>
        <tissue evidence="1">Brain</tissue>
    </source>
</reference>
<gene>
    <name evidence="1" type="ORF">MATL_G00130150</name>
</gene>
<dbReference type="EMBL" id="JAFDVH010000010">
    <property type="protein sequence ID" value="KAG7469567.1"/>
    <property type="molecule type" value="Genomic_DNA"/>
</dbReference>
<keyword evidence="2" id="KW-1185">Reference proteome</keyword>